<feature type="domain" description="CusB-like beta-barrel" evidence="7">
    <location>
        <begin position="210"/>
        <end position="282"/>
    </location>
</feature>
<feature type="signal peptide" evidence="5">
    <location>
        <begin position="1"/>
        <end position="31"/>
    </location>
</feature>
<evidence type="ECO:0000256" key="5">
    <source>
        <dbReference type="SAM" id="SignalP"/>
    </source>
</evidence>
<feature type="domain" description="Multidrug resistance protein MdtA-like barrel-sandwich hybrid" evidence="6">
    <location>
        <begin position="62"/>
        <end position="195"/>
    </location>
</feature>
<gene>
    <name evidence="9" type="ORF">SAMN05216241_105142</name>
</gene>
<feature type="domain" description="Multidrug resistance protein MdtA-like C-terminal permuted SH3" evidence="8">
    <location>
        <begin position="291"/>
        <end position="349"/>
    </location>
</feature>
<evidence type="ECO:0000256" key="1">
    <source>
        <dbReference type="ARBA" id="ARBA00004196"/>
    </source>
</evidence>
<dbReference type="Gene3D" id="2.40.420.20">
    <property type="match status" value="1"/>
</dbReference>
<evidence type="ECO:0000256" key="3">
    <source>
        <dbReference type="ARBA" id="ARBA00022448"/>
    </source>
</evidence>
<comment type="similarity">
    <text evidence="2">Belongs to the membrane fusion protein (MFP) (TC 8.A.1) family.</text>
</comment>
<dbReference type="Pfam" id="PF25967">
    <property type="entry name" value="RND-MFP_C"/>
    <property type="match status" value="1"/>
</dbReference>
<keyword evidence="5" id="KW-0732">Signal</keyword>
<dbReference type="InterPro" id="IPR058627">
    <property type="entry name" value="MdtA-like_C"/>
</dbReference>
<dbReference type="Gene3D" id="2.40.30.170">
    <property type="match status" value="1"/>
</dbReference>
<dbReference type="Gene3D" id="1.10.287.470">
    <property type="entry name" value="Helix hairpin bin"/>
    <property type="match status" value="1"/>
</dbReference>
<feature type="coiled-coil region" evidence="4">
    <location>
        <begin position="103"/>
        <end position="170"/>
    </location>
</feature>
<dbReference type="Pfam" id="PF25954">
    <property type="entry name" value="Beta-barrel_RND_2"/>
    <property type="match status" value="1"/>
</dbReference>
<dbReference type="SUPFAM" id="SSF111369">
    <property type="entry name" value="HlyD-like secretion proteins"/>
    <property type="match status" value="1"/>
</dbReference>
<dbReference type="GO" id="GO:1990281">
    <property type="term" value="C:efflux pump complex"/>
    <property type="evidence" value="ECO:0007669"/>
    <property type="project" value="TreeGrafter"/>
</dbReference>
<evidence type="ECO:0000313" key="9">
    <source>
        <dbReference type="EMBL" id="SDG10447.1"/>
    </source>
</evidence>
<accession>A0A1G7RI33</accession>
<evidence type="ECO:0000259" key="8">
    <source>
        <dbReference type="Pfam" id="PF25967"/>
    </source>
</evidence>
<keyword evidence="3" id="KW-0813">Transport</keyword>
<dbReference type="Proteomes" id="UP000199415">
    <property type="component" value="Unassembled WGS sequence"/>
</dbReference>
<keyword evidence="4" id="KW-0175">Coiled coil</keyword>
<evidence type="ECO:0000313" key="10">
    <source>
        <dbReference type="Proteomes" id="UP000199415"/>
    </source>
</evidence>
<feature type="chain" id="PRO_5011620629" evidence="5">
    <location>
        <begin position="32"/>
        <end position="366"/>
    </location>
</feature>
<dbReference type="STRING" id="1082479.SAMN05216241_105142"/>
<organism evidence="9 10">
    <name type="scientific">Limimonas halophila</name>
    <dbReference type="NCBI Taxonomy" id="1082479"/>
    <lineage>
        <taxon>Bacteria</taxon>
        <taxon>Pseudomonadati</taxon>
        <taxon>Pseudomonadota</taxon>
        <taxon>Alphaproteobacteria</taxon>
        <taxon>Rhodospirillales</taxon>
        <taxon>Rhodovibrionaceae</taxon>
        <taxon>Limimonas</taxon>
    </lineage>
</organism>
<protein>
    <submittedName>
        <fullName evidence="9">RND family efflux transporter, MFP subunit</fullName>
    </submittedName>
</protein>
<dbReference type="AlphaFoldDB" id="A0A1G7RI33"/>
<evidence type="ECO:0000259" key="7">
    <source>
        <dbReference type="Pfam" id="PF25954"/>
    </source>
</evidence>
<dbReference type="PANTHER" id="PTHR30469:SF15">
    <property type="entry name" value="HLYD FAMILY OF SECRETION PROTEINS"/>
    <property type="match status" value="1"/>
</dbReference>
<sequence>MTKTLGARRRQRAVRTGLLGIAALIAPAALAQSGAAPVQVEPVKTRSIVERVALSGTVAAPNTAEVSVAIAGKVVAAPTTEGERVEAGDTLVKLDPELTRLTLDAREAEVQQARAELSDARRRLETTRELAARNNAPQNEVRSLADQVAAREAALAHRRAQRERARAELDRHTVTAPFAGVVSHKAAMTGEWLDPGGSVVELIGLKRLRVEVPVPQQHHGKITPDTPVSVRLDAKPNTRFGARVLRTVPVSDSRSRAFMAHLRLAGDSVPMSPGMSARAHFDLATGERGPVIPRDALIRHPDGRETVWVLDKGEPPTVSERVIDTGLAFDGLIHVREGLKSGARVVVEGNEALTPGQRVRVVQADS</sequence>
<dbReference type="EMBL" id="FNCE01000005">
    <property type="protein sequence ID" value="SDG10447.1"/>
    <property type="molecule type" value="Genomic_DNA"/>
</dbReference>
<dbReference type="PANTHER" id="PTHR30469">
    <property type="entry name" value="MULTIDRUG RESISTANCE PROTEIN MDTA"/>
    <property type="match status" value="1"/>
</dbReference>
<reference evidence="9 10" key="1">
    <citation type="submission" date="2016-10" db="EMBL/GenBank/DDBJ databases">
        <authorList>
            <person name="de Groot N.N."/>
        </authorList>
    </citation>
    <scope>NUCLEOTIDE SEQUENCE [LARGE SCALE GENOMIC DNA]</scope>
    <source>
        <strain evidence="9 10">DSM 25584</strain>
    </source>
</reference>
<dbReference type="InterPro" id="IPR058792">
    <property type="entry name" value="Beta-barrel_RND_2"/>
</dbReference>
<name>A0A1G7RI33_9PROT</name>
<evidence type="ECO:0000256" key="2">
    <source>
        <dbReference type="ARBA" id="ARBA00009477"/>
    </source>
</evidence>
<proteinExistence type="inferred from homology"/>
<comment type="subcellular location">
    <subcellularLocation>
        <location evidence="1">Cell envelope</location>
    </subcellularLocation>
</comment>
<dbReference type="InterPro" id="IPR006143">
    <property type="entry name" value="RND_pump_MFP"/>
</dbReference>
<dbReference type="Gene3D" id="2.40.50.100">
    <property type="match status" value="1"/>
</dbReference>
<dbReference type="GO" id="GO:0015562">
    <property type="term" value="F:efflux transmembrane transporter activity"/>
    <property type="evidence" value="ECO:0007669"/>
    <property type="project" value="TreeGrafter"/>
</dbReference>
<dbReference type="Pfam" id="PF25917">
    <property type="entry name" value="BSH_RND"/>
    <property type="match status" value="1"/>
</dbReference>
<dbReference type="NCBIfam" id="TIGR01730">
    <property type="entry name" value="RND_mfp"/>
    <property type="match status" value="1"/>
</dbReference>
<dbReference type="InterPro" id="IPR058625">
    <property type="entry name" value="MdtA-like_BSH"/>
</dbReference>
<keyword evidence="10" id="KW-1185">Reference proteome</keyword>
<evidence type="ECO:0000256" key="4">
    <source>
        <dbReference type="SAM" id="Coils"/>
    </source>
</evidence>
<evidence type="ECO:0000259" key="6">
    <source>
        <dbReference type="Pfam" id="PF25917"/>
    </source>
</evidence>